<accession>A0AAV2M1Q0</accession>
<dbReference type="Pfam" id="PF00244">
    <property type="entry name" value="14-3-3"/>
    <property type="match status" value="1"/>
</dbReference>
<dbReference type="InterPro" id="IPR000308">
    <property type="entry name" value="14-3-3"/>
</dbReference>
<evidence type="ECO:0000259" key="2">
    <source>
        <dbReference type="SMART" id="SM00101"/>
    </source>
</evidence>
<dbReference type="Gene3D" id="1.20.190.20">
    <property type="entry name" value="14-3-3 domain"/>
    <property type="match status" value="1"/>
</dbReference>
<dbReference type="SMART" id="SM00101">
    <property type="entry name" value="14_3_3"/>
    <property type="match status" value="1"/>
</dbReference>
<proteinExistence type="inferred from homology"/>
<dbReference type="InterPro" id="IPR036815">
    <property type="entry name" value="14-3-3_dom_sf"/>
</dbReference>
<dbReference type="InterPro" id="IPR023410">
    <property type="entry name" value="14-3-3_domain"/>
</dbReference>
<dbReference type="PIRSF" id="PIRSF000868">
    <property type="entry name" value="14-3-3"/>
    <property type="match status" value="1"/>
</dbReference>
<protein>
    <recommendedName>
        <fullName evidence="2">14-3-3 domain-containing protein</fullName>
    </recommendedName>
</protein>
<sequence>MCVCLSKSLKRPTGQIPDQREFGQIADAPRTVQSSSLDQQVELAEKAHQYNYEAKAMLAQVTWSTILSREESYKLRLVLNNAVIPRLQAWRAIADIEGKSEDEKEKNLALNHLKKIGNEITELCEKLLDSIYSLLRSERDPEAIVFYSTMGGDFCRYMREVASELKEASGNRALEFYIYGFDQAQYLEASHPLRLTLVLHLSDFYYEDVHLRAEVINMAQDAVSKASKLLEKAPNQESSVIVQQFKDRLSLWTPL</sequence>
<dbReference type="AlphaFoldDB" id="A0AAV2M1Q0"/>
<gene>
    <name evidence="3" type="ORF">KC01_LOCUS34281</name>
</gene>
<organism evidence="3 4">
    <name type="scientific">Knipowitschia caucasica</name>
    <name type="common">Caucasian dwarf goby</name>
    <name type="synonym">Pomatoschistus caucasicus</name>
    <dbReference type="NCBI Taxonomy" id="637954"/>
    <lineage>
        <taxon>Eukaryota</taxon>
        <taxon>Metazoa</taxon>
        <taxon>Chordata</taxon>
        <taxon>Craniata</taxon>
        <taxon>Vertebrata</taxon>
        <taxon>Euteleostomi</taxon>
        <taxon>Actinopterygii</taxon>
        <taxon>Neopterygii</taxon>
        <taxon>Teleostei</taxon>
        <taxon>Neoteleostei</taxon>
        <taxon>Acanthomorphata</taxon>
        <taxon>Gobiaria</taxon>
        <taxon>Gobiiformes</taxon>
        <taxon>Gobioidei</taxon>
        <taxon>Gobiidae</taxon>
        <taxon>Gobiinae</taxon>
        <taxon>Knipowitschia</taxon>
    </lineage>
</organism>
<dbReference type="PRINTS" id="PR00305">
    <property type="entry name" value="1433ZETA"/>
</dbReference>
<evidence type="ECO:0000313" key="3">
    <source>
        <dbReference type="EMBL" id="CAL1607218.1"/>
    </source>
</evidence>
<name>A0AAV2M1Q0_KNICA</name>
<reference evidence="3 4" key="1">
    <citation type="submission" date="2024-04" db="EMBL/GenBank/DDBJ databases">
        <authorList>
            <person name="Waldvogel A.-M."/>
            <person name="Schoenle A."/>
        </authorList>
    </citation>
    <scope>NUCLEOTIDE SEQUENCE [LARGE SCALE GENOMIC DNA]</scope>
</reference>
<dbReference type="PANTHER" id="PTHR18860">
    <property type="entry name" value="14-3-3 PROTEIN"/>
    <property type="match status" value="1"/>
</dbReference>
<comment type="similarity">
    <text evidence="1">Belongs to the 14-3-3 family.</text>
</comment>
<feature type="domain" description="14-3-3" evidence="2">
    <location>
        <begin position="38"/>
        <end position="253"/>
    </location>
</feature>
<dbReference type="EMBL" id="OZ035827">
    <property type="protein sequence ID" value="CAL1607218.1"/>
    <property type="molecule type" value="Genomic_DNA"/>
</dbReference>
<evidence type="ECO:0000256" key="1">
    <source>
        <dbReference type="ARBA" id="ARBA00006141"/>
    </source>
</evidence>
<dbReference type="Proteomes" id="UP001497482">
    <property type="component" value="Chromosome 5"/>
</dbReference>
<keyword evidence="4" id="KW-1185">Reference proteome</keyword>
<evidence type="ECO:0000313" key="4">
    <source>
        <dbReference type="Proteomes" id="UP001497482"/>
    </source>
</evidence>
<dbReference type="SUPFAM" id="SSF48445">
    <property type="entry name" value="14-3-3 protein"/>
    <property type="match status" value="1"/>
</dbReference>